<dbReference type="KEGG" id="mls:MSLAZ_0345"/>
<feature type="transmembrane region" description="Helical" evidence="1">
    <location>
        <begin position="56"/>
        <end position="76"/>
    </location>
</feature>
<dbReference type="PATRIC" id="fig|1434111.4.peg.439"/>
<reference evidence="2 3" key="1">
    <citation type="submission" date="2014-07" db="EMBL/GenBank/DDBJ databases">
        <title>Methanogenic archaea and the global carbon cycle.</title>
        <authorList>
            <person name="Henriksen J.R."/>
            <person name="Luke J."/>
            <person name="Reinhart S."/>
            <person name="Benedict M.N."/>
            <person name="Youngblut N.D."/>
            <person name="Metcalf M.E."/>
            <person name="Whitaker R.J."/>
            <person name="Metcalf W.W."/>
        </authorList>
    </citation>
    <scope>NUCLEOTIDE SEQUENCE [LARGE SCALE GENOMIC DNA]</scope>
    <source>
        <strain evidence="2 3">Z-7289</strain>
    </source>
</reference>
<feature type="transmembrane region" description="Helical" evidence="1">
    <location>
        <begin position="120"/>
        <end position="139"/>
    </location>
</feature>
<keyword evidence="1" id="KW-1133">Transmembrane helix</keyword>
<dbReference type="RefSeq" id="WP_232308657.1">
    <property type="nucleotide sequence ID" value="NZ_CP009515.1"/>
</dbReference>
<keyword evidence="1" id="KW-0472">Membrane</keyword>
<name>A0A0E3S0S0_9EURY</name>
<feature type="transmembrane region" description="Helical" evidence="1">
    <location>
        <begin position="20"/>
        <end position="41"/>
    </location>
</feature>
<dbReference type="HOGENOM" id="CLU_151707_0_0_2"/>
<evidence type="ECO:0000313" key="3">
    <source>
        <dbReference type="Proteomes" id="UP000033072"/>
    </source>
</evidence>
<feature type="transmembrane region" description="Helical" evidence="1">
    <location>
        <begin position="88"/>
        <end position="108"/>
    </location>
</feature>
<gene>
    <name evidence="2" type="ORF">MSLAZ_0345</name>
</gene>
<evidence type="ECO:0000313" key="2">
    <source>
        <dbReference type="EMBL" id="AKB73606.1"/>
    </source>
</evidence>
<organism evidence="2 3">
    <name type="scientific">Methanosarcina lacustris Z-7289</name>
    <dbReference type="NCBI Taxonomy" id="1434111"/>
    <lineage>
        <taxon>Archaea</taxon>
        <taxon>Methanobacteriati</taxon>
        <taxon>Methanobacteriota</taxon>
        <taxon>Stenosarchaea group</taxon>
        <taxon>Methanomicrobia</taxon>
        <taxon>Methanosarcinales</taxon>
        <taxon>Methanosarcinaceae</taxon>
        <taxon>Methanosarcina</taxon>
    </lineage>
</organism>
<sequence>MLKWKGRGNLVLETIIYNLRTISLGLQIGALLIFVLSLIVLKQKSKTGGITGHGKIATWGYALAVLSIIYMLYSAYNLTISGRAPSVIYTHGLFGAVSLAFGFIFVINRWSWKTRRNMRIMLALWVLTFTGGVMIYLTFAGKLP</sequence>
<dbReference type="Proteomes" id="UP000033072">
    <property type="component" value="Chromosome"/>
</dbReference>
<dbReference type="AlphaFoldDB" id="A0A0E3S0S0"/>
<dbReference type="GeneID" id="69101492"/>
<keyword evidence="1" id="KW-0812">Transmembrane</keyword>
<protein>
    <recommendedName>
        <fullName evidence="4">Cytochrome b561 domain-containing protein</fullName>
    </recommendedName>
</protein>
<evidence type="ECO:0000256" key="1">
    <source>
        <dbReference type="SAM" id="Phobius"/>
    </source>
</evidence>
<accession>A0A0E3S0S0</accession>
<proteinExistence type="predicted"/>
<dbReference type="EMBL" id="CP009515">
    <property type="protein sequence ID" value="AKB73606.1"/>
    <property type="molecule type" value="Genomic_DNA"/>
</dbReference>
<keyword evidence="3" id="KW-1185">Reference proteome</keyword>
<evidence type="ECO:0008006" key="4">
    <source>
        <dbReference type="Google" id="ProtNLM"/>
    </source>
</evidence>